<dbReference type="InterPro" id="IPR050351">
    <property type="entry name" value="BphY/WalK/GraS-like"/>
</dbReference>
<dbReference type="GO" id="GO:0005886">
    <property type="term" value="C:plasma membrane"/>
    <property type="evidence" value="ECO:0007669"/>
    <property type="project" value="UniProtKB-SubCell"/>
</dbReference>
<feature type="transmembrane region" description="Helical" evidence="12">
    <location>
        <begin position="12"/>
        <end position="30"/>
    </location>
</feature>
<dbReference type="GO" id="GO:0000155">
    <property type="term" value="F:phosphorelay sensor kinase activity"/>
    <property type="evidence" value="ECO:0007669"/>
    <property type="project" value="InterPro"/>
</dbReference>
<evidence type="ECO:0000256" key="8">
    <source>
        <dbReference type="ARBA" id="ARBA00022777"/>
    </source>
</evidence>
<protein>
    <recommendedName>
        <fullName evidence="3">histidine kinase</fullName>
        <ecNumber evidence="3">2.7.13.3</ecNumber>
    </recommendedName>
</protein>
<evidence type="ECO:0000256" key="7">
    <source>
        <dbReference type="ARBA" id="ARBA00022741"/>
    </source>
</evidence>
<dbReference type="CDD" id="cd00130">
    <property type="entry name" value="PAS"/>
    <property type="match status" value="1"/>
</dbReference>
<dbReference type="SUPFAM" id="SSF47384">
    <property type="entry name" value="Homodimeric domain of signal transducing histidine kinase"/>
    <property type="match status" value="1"/>
</dbReference>
<keyword evidence="8" id="KW-0418">Kinase</keyword>
<dbReference type="EMBL" id="PCWA01000034">
    <property type="protein sequence ID" value="PIQ89568.1"/>
    <property type="molecule type" value="Genomic_DNA"/>
</dbReference>
<dbReference type="GO" id="GO:0016036">
    <property type="term" value="P:cellular response to phosphate starvation"/>
    <property type="evidence" value="ECO:0007669"/>
    <property type="project" value="TreeGrafter"/>
</dbReference>
<feature type="non-terminal residue" evidence="16">
    <location>
        <position position="351"/>
    </location>
</feature>
<evidence type="ECO:0000256" key="6">
    <source>
        <dbReference type="ARBA" id="ARBA00022679"/>
    </source>
</evidence>
<dbReference type="GO" id="GO:0006355">
    <property type="term" value="P:regulation of DNA-templated transcription"/>
    <property type="evidence" value="ECO:0007669"/>
    <property type="project" value="InterPro"/>
</dbReference>
<dbReference type="InterPro" id="IPR005467">
    <property type="entry name" value="His_kinase_dom"/>
</dbReference>
<dbReference type="InterPro" id="IPR013767">
    <property type="entry name" value="PAS_fold"/>
</dbReference>
<evidence type="ECO:0000256" key="11">
    <source>
        <dbReference type="ARBA" id="ARBA00023136"/>
    </source>
</evidence>
<name>A0A2H0LYU7_9BACT</name>
<keyword evidence="4" id="KW-1003">Cell membrane</keyword>
<dbReference type="SUPFAM" id="SSF55874">
    <property type="entry name" value="ATPase domain of HSP90 chaperone/DNA topoisomerase II/histidine kinase"/>
    <property type="match status" value="1"/>
</dbReference>
<dbReference type="FunFam" id="1.10.287.130:FF:000008">
    <property type="entry name" value="Two-component sensor histidine kinase"/>
    <property type="match status" value="1"/>
</dbReference>
<feature type="domain" description="PAS" evidence="14">
    <location>
        <begin position="110"/>
        <end position="169"/>
    </location>
</feature>
<dbReference type="EC" id="2.7.13.3" evidence="3"/>
<dbReference type="PROSITE" id="PS50885">
    <property type="entry name" value="HAMP"/>
    <property type="match status" value="1"/>
</dbReference>
<evidence type="ECO:0000256" key="5">
    <source>
        <dbReference type="ARBA" id="ARBA00022553"/>
    </source>
</evidence>
<evidence type="ECO:0000256" key="9">
    <source>
        <dbReference type="ARBA" id="ARBA00022840"/>
    </source>
</evidence>
<evidence type="ECO:0000256" key="10">
    <source>
        <dbReference type="ARBA" id="ARBA00023012"/>
    </source>
</evidence>
<dbReference type="Pfam" id="PF00512">
    <property type="entry name" value="HisKA"/>
    <property type="match status" value="1"/>
</dbReference>
<dbReference type="PANTHER" id="PTHR45453">
    <property type="entry name" value="PHOSPHATE REGULON SENSOR PROTEIN PHOR"/>
    <property type="match status" value="1"/>
</dbReference>
<keyword evidence="5" id="KW-0597">Phosphoprotein</keyword>
<dbReference type="CDD" id="cd06225">
    <property type="entry name" value="HAMP"/>
    <property type="match status" value="1"/>
</dbReference>
<evidence type="ECO:0000256" key="12">
    <source>
        <dbReference type="SAM" id="Phobius"/>
    </source>
</evidence>
<dbReference type="PROSITE" id="PS50112">
    <property type="entry name" value="PAS"/>
    <property type="match status" value="1"/>
</dbReference>
<dbReference type="SUPFAM" id="SSF55785">
    <property type="entry name" value="PYP-like sensor domain (PAS domain)"/>
    <property type="match status" value="1"/>
</dbReference>
<evidence type="ECO:0000259" key="13">
    <source>
        <dbReference type="PROSITE" id="PS50109"/>
    </source>
</evidence>
<evidence type="ECO:0000259" key="14">
    <source>
        <dbReference type="PROSITE" id="PS50112"/>
    </source>
</evidence>
<dbReference type="GO" id="GO:0005524">
    <property type="term" value="F:ATP binding"/>
    <property type="evidence" value="ECO:0007669"/>
    <property type="project" value="UniProtKB-KW"/>
</dbReference>
<evidence type="ECO:0000256" key="1">
    <source>
        <dbReference type="ARBA" id="ARBA00000085"/>
    </source>
</evidence>
<proteinExistence type="predicted"/>
<dbReference type="Gene3D" id="1.10.287.130">
    <property type="match status" value="1"/>
</dbReference>
<feature type="domain" description="Histidine kinase" evidence="13">
    <location>
        <begin position="233"/>
        <end position="351"/>
    </location>
</feature>
<evidence type="ECO:0000313" key="17">
    <source>
        <dbReference type="Proteomes" id="UP000229641"/>
    </source>
</evidence>
<dbReference type="AlphaFoldDB" id="A0A2H0LYU7"/>
<keyword evidence="11 12" id="KW-0472">Membrane</keyword>
<dbReference type="InterPro" id="IPR035965">
    <property type="entry name" value="PAS-like_dom_sf"/>
</dbReference>
<dbReference type="InterPro" id="IPR003660">
    <property type="entry name" value="HAMP_dom"/>
</dbReference>
<keyword evidence="9" id="KW-0067">ATP-binding</keyword>
<organism evidence="16 17">
    <name type="scientific">Candidatus Ghiorseimicrobium undicola</name>
    <dbReference type="NCBI Taxonomy" id="1974746"/>
    <lineage>
        <taxon>Bacteria</taxon>
        <taxon>Pseudomonadati</taxon>
        <taxon>Candidatus Omnitrophota</taxon>
        <taxon>Candidatus Ghiorseimicrobium</taxon>
    </lineage>
</organism>
<evidence type="ECO:0000313" key="16">
    <source>
        <dbReference type="EMBL" id="PIQ89568.1"/>
    </source>
</evidence>
<comment type="catalytic activity">
    <reaction evidence="1">
        <text>ATP + protein L-histidine = ADP + protein N-phospho-L-histidine.</text>
        <dbReference type="EC" id="2.7.13.3"/>
    </reaction>
</comment>
<dbReference type="PANTHER" id="PTHR45453:SF1">
    <property type="entry name" value="PHOSPHATE REGULON SENSOR PROTEIN PHOR"/>
    <property type="match status" value="1"/>
</dbReference>
<gene>
    <name evidence="16" type="ORF">COV72_02400</name>
</gene>
<dbReference type="InterPro" id="IPR036097">
    <property type="entry name" value="HisK_dim/P_sf"/>
</dbReference>
<feature type="transmembrane region" description="Helical" evidence="12">
    <location>
        <begin position="36"/>
        <end position="52"/>
    </location>
</feature>
<comment type="caution">
    <text evidence="16">The sequence shown here is derived from an EMBL/GenBank/DDBJ whole genome shotgun (WGS) entry which is preliminary data.</text>
</comment>
<comment type="subcellular location">
    <subcellularLocation>
        <location evidence="2">Cell membrane</location>
    </subcellularLocation>
</comment>
<keyword evidence="12" id="KW-0812">Transmembrane</keyword>
<dbReference type="NCBIfam" id="TIGR00229">
    <property type="entry name" value="sensory_box"/>
    <property type="match status" value="1"/>
</dbReference>
<keyword evidence="12" id="KW-1133">Transmembrane helix</keyword>
<dbReference type="Pfam" id="PF00672">
    <property type="entry name" value="HAMP"/>
    <property type="match status" value="1"/>
</dbReference>
<evidence type="ECO:0000256" key="3">
    <source>
        <dbReference type="ARBA" id="ARBA00012438"/>
    </source>
</evidence>
<accession>A0A2H0LYU7</accession>
<evidence type="ECO:0000259" key="15">
    <source>
        <dbReference type="PROSITE" id="PS50885"/>
    </source>
</evidence>
<dbReference type="SMART" id="SM00304">
    <property type="entry name" value="HAMP"/>
    <property type="match status" value="1"/>
</dbReference>
<dbReference type="Proteomes" id="UP000229641">
    <property type="component" value="Unassembled WGS sequence"/>
</dbReference>
<reference evidence="16 17" key="1">
    <citation type="submission" date="2017-09" db="EMBL/GenBank/DDBJ databases">
        <title>Depth-based differentiation of microbial function through sediment-hosted aquifers and enrichment of novel symbionts in the deep terrestrial subsurface.</title>
        <authorList>
            <person name="Probst A.J."/>
            <person name="Ladd B."/>
            <person name="Jarett J.K."/>
            <person name="Geller-Mcgrath D.E."/>
            <person name="Sieber C.M."/>
            <person name="Emerson J.B."/>
            <person name="Anantharaman K."/>
            <person name="Thomas B.C."/>
            <person name="Malmstrom R."/>
            <person name="Stieglmeier M."/>
            <person name="Klingl A."/>
            <person name="Woyke T."/>
            <person name="Ryan C.M."/>
            <person name="Banfield J.F."/>
        </authorList>
    </citation>
    <scope>NUCLEOTIDE SEQUENCE [LARGE SCALE GENOMIC DNA]</scope>
    <source>
        <strain evidence="16">CG11_big_fil_rev_8_21_14_0_20_42_13</strain>
    </source>
</reference>
<dbReference type="InterPro" id="IPR000014">
    <property type="entry name" value="PAS"/>
</dbReference>
<keyword evidence="7" id="KW-0547">Nucleotide-binding</keyword>
<dbReference type="Gene3D" id="6.10.340.10">
    <property type="match status" value="1"/>
</dbReference>
<dbReference type="InterPro" id="IPR003661">
    <property type="entry name" value="HisK_dim/P_dom"/>
</dbReference>
<sequence length="351" mass="39734">MKIKKHSFLFRLTFSYVFIILISFVSAYLFHAILPGLFIALGLAFLSSLLLTRDMTLKVHKIVCISDSFSKGDFSHKIFMDSKDELGELASVLNKMAGNLEDKIGEIEIKNQHLVAILESMVEGIIVVDKASRIISVNPTVEKIFNTSKNNLEGRIFLEAIRNNDLSDIISEVLKKGEFTSCELKLVLPVQKIFQINASPVFEKDIVSGCLLVIHDMTDIRKLETMRRDFVANVSHELKTPLTSIKGFIETLIEGAIDDKENNRHFLIIMQNHTERLNKLVDDLLSLSRLESKEMLLRKEIFNFYQQVGKVIANCGAQLKKKNIEIKNELPVNLSVNADKDKIEGVVTNLI</sequence>
<dbReference type="SMART" id="SM00388">
    <property type="entry name" value="HisKA"/>
    <property type="match status" value="1"/>
</dbReference>
<dbReference type="InterPro" id="IPR036890">
    <property type="entry name" value="HATPase_C_sf"/>
</dbReference>
<dbReference type="GO" id="GO:0004721">
    <property type="term" value="F:phosphoprotein phosphatase activity"/>
    <property type="evidence" value="ECO:0007669"/>
    <property type="project" value="TreeGrafter"/>
</dbReference>
<keyword evidence="6" id="KW-0808">Transferase</keyword>
<evidence type="ECO:0000256" key="2">
    <source>
        <dbReference type="ARBA" id="ARBA00004236"/>
    </source>
</evidence>
<evidence type="ECO:0000256" key="4">
    <source>
        <dbReference type="ARBA" id="ARBA00022475"/>
    </source>
</evidence>
<dbReference type="CDD" id="cd00082">
    <property type="entry name" value="HisKA"/>
    <property type="match status" value="1"/>
</dbReference>
<dbReference type="Gene3D" id="3.30.450.20">
    <property type="entry name" value="PAS domain"/>
    <property type="match status" value="1"/>
</dbReference>
<dbReference type="Pfam" id="PF00989">
    <property type="entry name" value="PAS"/>
    <property type="match status" value="1"/>
</dbReference>
<keyword evidence="10" id="KW-0902">Two-component regulatory system</keyword>
<dbReference type="PROSITE" id="PS50109">
    <property type="entry name" value="HIS_KIN"/>
    <property type="match status" value="1"/>
</dbReference>
<dbReference type="SMART" id="SM00091">
    <property type="entry name" value="PAS"/>
    <property type="match status" value="1"/>
</dbReference>
<feature type="domain" description="HAMP" evidence="15">
    <location>
        <begin position="53"/>
        <end position="105"/>
    </location>
</feature>
<dbReference type="SUPFAM" id="SSF158472">
    <property type="entry name" value="HAMP domain-like"/>
    <property type="match status" value="1"/>
</dbReference>